<dbReference type="Pfam" id="PF13673">
    <property type="entry name" value="Acetyltransf_10"/>
    <property type="match status" value="1"/>
</dbReference>
<evidence type="ECO:0000313" key="4">
    <source>
        <dbReference type="EMBL" id="NYG34986.1"/>
    </source>
</evidence>
<keyword evidence="2 4" id="KW-0378">Hydrolase</keyword>
<dbReference type="Pfam" id="PF03061">
    <property type="entry name" value="4HBT"/>
    <property type="match status" value="1"/>
</dbReference>
<dbReference type="InterPro" id="IPR006684">
    <property type="entry name" value="YbgC/YbaW"/>
</dbReference>
<dbReference type="InterPro" id="IPR050563">
    <property type="entry name" value="4-hydroxybenzoyl-CoA_TE"/>
</dbReference>
<evidence type="ECO:0000313" key="5">
    <source>
        <dbReference type="Proteomes" id="UP000518288"/>
    </source>
</evidence>
<dbReference type="NCBIfam" id="TIGR00051">
    <property type="entry name" value="YbgC/FadM family acyl-CoA thioesterase"/>
    <property type="match status" value="1"/>
</dbReference>
<name>A0A7Y9R0L7_9BURK</name>
<dbReference type="SUPFAM" id="SSF54637">
    <property type="entry name" value="Thioesterase/thiol ester dehydrase-isomerase"/>
    <property type="match status" value="1"/>
</dbReference>
<dbReference type="SUPFAM" id="SSF55729">
    <property type="entry name" value="Acyl-CoA N-acyltransferases (Nat)"/>
    <property type="match status" value="1"/>
</dbReference>
<dbReference type="InterPro" id="IPR016181">
    <property type="entry name" value="Acyl_CoA_acyltransferase"/>
</dbReference>
<dbReference type="InterPro" id="IPR029069">
    <property type="entry name" value="HotDog_dom_sf"/>
</dbReference>
<dbReference type="InterPro" id="IPR006683">
    <property type="entry name" value="Thioestr_dom"/>
</dbReference>
<dbReference type="EMBL" id="JACCFH010000001">
    <property type="protein sequence ID" value="NYG34986.1"/>
    <property type="molecule type" value="Genomic_DNA"/>
</dbReference>
<protein>
    <submittedName>
        <fullName evidence="4">YbgC/YbaW family acyl-CoA thioester hydrolase</fullName>
    </submittedName>
</protein>
<dbReference type="PANTHER" id="PTHR31793">
    <property type="entry name" value="4-HYDROXYBENZOYL-COA THIOESTERASE FAMILY MEMBER"/>
    <property type="match status" value="1"/>
</dbReference>
<organism evidence="4 5">
    <name type="scientific">Sphaerotilus montanus</name>
    <dbReference type="NCBI Taxonomy" id="522889"/>
    <lineage>
        <taxon>Bacteria</taxon>
        <taxon>Pseudomonadati</taxon>
        <taxon>Pseudomonadota</taxon>
        <taxon>Betaproteobacteria</taxon>
        <taxon>Burkholderiales</taxon>
        <taxon>Sphaerotilaceae</taxon>
        <taxon>Sphaerotilus</taxon>
    </lineage>
</organism>
<dbReference type="PANTHER" id="PTHR31793:SF27">
    <property type="entry name" value="NOVEL THIOESTERASE SUPERFAMILY DOMAIN AND SAPOSIN A-TYPE DOMAIN CONTAINING PROTEIN (0610012H03RIK)"/>
    <property type="match status" value="1"/>
</dbReference>
<dbReference type="Gene3D" id="3.10.129.10">
    <property type="entry name" value="Hotdog Thioesterase"/>
    <property type="match status" value="1"/>
</dbReference>
<dbReference type="Gene3D" id="3.40.630.30">
    <property type="match status" value="1"/>
</dbReference>
<evidence type="ECO:0000256" key="1">
    <source>
        <dbReference type="ARBA" id="ARBA00005953"/>
    </source>
</evidence>
<evidence type="ECO:0000259" key="3">
    <source>
        <dbReference type="PROSITE" id="PS51186"/>
    </source>
</evidence>
<dbReference type="PROSITE" id="PS51186">
    <property type="entry name" value="GNAT"/>
    <property type="match status" value="1"/>
</dbReference>
<dbReference type="CDD" id="cd00586">
    <property type="entry name" value="4HBT"/>
    <property type="match status" value="1"/>
</dbReference>
<evidence type="ECO:0000256" key="2">
    <source>
        <dbReference type="ARBA" id="ARBA00022801"/>
    </source>
</evidence>
<proteinExistence type="inferred from homology"/>
<feature type="domain" description="N-acetyltransferase" evidence="3">
    <location>
        <begin position="153"/>
        <end position="298"/>
    </location>
</feature>
<accession>A0A7Y9R0L7</accession>
<keyword evidence="5" id="KW-1185">Reference proteome</keyword>
<comment type="similarity">
    <text evidence="1">Belongs to the 4-hydroxybenzoyl-CoA thioesterase family.</text>
</comment>
<dbReference type="GO" id="GO:0016747">
    <property type="term" value="F:acyltransferase activity, transferring groups other than amino-acyl groups"/>
    <property type="evidence" value="ECO:0007669"/>
    <property type="project" value="InterPro"/>
</dbReference>
<sequence>MNPNETDKEWDMALRGSFRFSHRLRVRWSEVDLQQIVFNGHYLNYFDTAVSEYWRAMALPYQATMARLGGDLYVRKATLDYLGSARYDDLIDVAIRCEHIGNTSLRLRCAVFRAEKLLVTGDLVYVFADPATQSSRPIPAELREMLLDFEAGAEMLDVQVGHWDELGVSAQDVRAEVFVREQGIPLDLELDEADHSAVHALALNRMGMPLATGRLLPHAPGVARLGRMAVIAPMRGSSVGRRVLEALLNAAAARGDHSVVLHAQLSAASFYRRFGFIEHGPHFEEAGIVHVEMVRTLSPSAPWAVPA</sequence>
<reference evidence="4 5" key="1">
    <citation type="submission" date="2020-07" db="EMBL/GenBank/DDBJ databases">
        <title>Genomic Encyclopedia of Archaeal and Bacterial Type Strains, Phase II (KMG-II): from individual species to whole genera.</title>
        <authorList>
            <person name="Goeker M."/>
        </authorList>
    </citation>
    <scope>NUCLEOTIDE SEQUENCE [LARGE SCALE GENOMIC DNA]</scope>
    <source>
        <strain evidence="4 5">DSM 21226</strain>
    </source>
</reference>
<dbReference type="Proteomes" id="UP000518288">
    <property type="component" value="Unassembled WGS sequence"/>
</dbReference>
<comment type="caution">
    <text evidence="4">The sequence shown here is derived from an EMBL/GenBank/DDBJ whole genome shotgun (WGS) entry which is preliminary data.</text>
</comment>
<gene>
    <name evidence="4" type="ORF">BDD16_003972</name>
</gene>
<dbReference type="InterPro" id="IPR000182">
    <property type="entry name" value="GNAT_dom"/>
</dbReference>
<dbReference type="GO" id="GO:0047617">
    <property type="term" value="F:fatty acyl-CoA hydrolase activity"/>
    <property type="evidence" value="ECO:0007669"/>
    <property type="project" value="TreeGrafter"/>
</dbReference>
<dbReference type="AlphaFoldDB" id="A0A7Y9R0L7"/>